<dbReference type="RefSeq" id="WP_210598266.1">
    <property type="nucleotide sequence ID" value="NZ_JAGKSQ010000006.1"/>
</dbReference>
<accession>A0A940WTK6</accession>
<dbReference type="PANTHER" id="PTHR43229:SF2">
    <property type="entry name" value="NODULATION PROTEIN J"/>
    <property type="match status" value="1"/>
</dbReference>
<keyword evidence="5" id="KW-1003">Cell membrane</keyword>
<evidence type="ECO:0000256" key="4">
    <source>
        <dbReference type="ARBA" id="ARBA00023136"/>
    </source>
</evidence>
<keyword evidence="5" id="KW-0813">Transport</keyword>
<feature type="transmembrane region" description="Helical" evidence="5">
    <location>
        <begin position="185"/>
        <end position="211"/>
    </location>
</feature>
<evidence type="ECO:0000259" key="6">
    <source>
        <dbReference type="PROSITE" id="PS51012"/>
    </source>
</evidence>
<dbReference type="InterPro" id="IPR047817">
    <property type="entry name" value="ABC2_TM_bact-type"/>
</dbReference>
<evidence type="ECO:0000256" key="3">
    <source>
        <dbReference type="ARBA" id="ARBA00022989"/>
    </source>
</evidence>
<dbReference type="AlphaFoldDB" id="A0A940WTK6"/>
<dbReference type="Pfam" id="PF01061">
    <property type="entry name" value="ABC2_membrane"/>
    <property type="match status" value="1"/>
</dbReference>
<evidence type="ECO:0000256" key="2">
    <source>
        <dbReference type="ARBA" id="ARBA00022692"/>
    </source>
</evidence>
<comment type="subcellular location">
    <subcellularLocation>
        <location evidence="5">Cell membrane</location>
        <topology evidence="5">Multi-pass membrane protein</topology>
    </subcellularLocation>
    <subcellularLocation>
        <location evidence="1">Membrane</location>
        <topology evidence="1">Multi-pass membrane protein</topology>
    </subcellularLocation>
</comment>
<keyword evidence="8" id="KW-1185">Reference proteome</keyword>
<sequence length="291" mass="32217">MNPLFSLISRNTRIFFRDRTLVLLSLLSVFIVILLYGIFLQQTQLDAIEQFMGVTEGAKVMVNEWMVAGLLTITGMTTTLGAFGIMVKDKESHKTNDFLTAPLSRATIQLSYVLNSFIIGLLFSLLAFIACEAFLVLTGSEILSGTELLEVIGIMILSVALASSINLFLVLFINTQTAFSTLSTIIGTVIGFLCGVYVPLGAVPAFVQYIIMYFPISHIAVLLRQTFMADSLEAVFEGVPAEHIQEYQLNYGVIFELNGNLISTTFSLWMIVITTLAFTLISIFIFKRQNI</sequence>
<gene>
    <name evidence="7" type="ORF">J7W16_15370</name>
</gene>
<feature type="transmembrane region" description="Helical" evidence="5">
    <location>
        <begin position="266"/>
        <end position="286"/>
    </location>
</feature>
<dbReference type="PROSITE" id="PS51012">
    <property type="entry name" value="ABC_TM2"/>
    <property type="match status" value="1"/>
</dbReference>
<feature type="transmembrane region" description="Helical" evidence="5">
    <location>
        <begin position="151"/>
        <end position="173"/>
    </location>
</feature>
<evidence type="ECO:0000256" key="5">
    <source>
        <dbReference type="RuleBase" id="RU361157"/>
    </source>
</evidence>
<name>A0A940WTK6_9BACI</name>
<dbReference type="GO" id="GO:0140359">
    <property type="term" value="F:ABC-type transporter activity"/>
    <property type="evidence" value="ECO:0007669"/>
    <property type="project" value="InterPro"/>
</dbReference>
<evidence type="ECO:0000256" key="1">
    <source>
        <dbReference type="ARBA" id="ARBA00004141"/>
    </source>
</evidence>
<dbReference type="GO" id="GO:0005886">
    <property type="term" value="C:plasma membrane"/>
    <property type="evidence" value="ECO:0007669"/>
    <property type="project" value="UniProtKB-SubCell"/>
</dbReference>
<proteinExistence type="inferred from homology"/>
<protein>
    <recommendedName>
        <fullName evidence="5">Transport permease protein</fullName>
    </recommendedName>
</protein>
<dbReference type="InterPro" id="IPR013525">
    <property type="entry name" value="ABC2_TM"/>
</dbReference>
<feature type="transmembrane region" description="Helical" evidence="5">
    <location>
        <begin position="21"/>
        <end position="39"/>
    </location>
</feature>
<evidence type="ECO:0000313" key="8">
    <source>
        <dbReference type="Proteomes" id="UP000678228"/>
    </source>
</evidence>
<reference evidence="7" key="1">
    <citation type="submission" date="2021-03" db="EMBL/GenBank/DDBJ databases">
        <title>Bacillus suaedae sp. nov., isolated from Suaeda aralocaspica.</title>
        <authorList>
            <person name="Lei R.F.R."/>
        </authorList>
    </citation>
    <scope>NUCLEOTIDE SEQUENCE</scope>
    <source>
        <strain evidence="7">YZJH907-2</strain>
    </source>
</reference>
<feature type="transmembrane region" description="Helical" evidence="5">
    <location>
        <begin position="65"/>
        <end position="87"/>
    </location>
</feature>
<keyword evidence="3 5" id="KW-1133">Transmembrane helix</keyword>
<evidence type="ECO:0000313" key="7">
    <source>
        <dbReference type="EMBL" id="MBP3952504.1"/>
    </source>
</evidence>
<dbReference type="PANTHER" id="PTHR43229">
    <property type="entry name" value="NODULATION PROTEIN J"/>
    <property type="match status" value="1"/>
</dbReference>
<dbReference type="EMBL" id="JAGKSQ010000006">
    <property type="protein sequence ID" value="MBP3952504.1"/>
    <property type="molecule type" value="Genomic_DNA"/>
</dbReference>
<keyword evidence="4 5" id="KW-0472">Membrane</keyword>
<feature type="transmembrane region" description="Helical" evidence="5">
    <location>
        <begin position="112"/>
        <end position="139"/>
    </location>
</feature>
<dbReference type="Proteomes" id="UP000678228">
    <property type="component" value="Unassembled WGS sequence"/>
</dbReference>
<comment type="similarity">
    <text evidence="5">Belongs to the ABC-2 integral membrane protein family.</text>
</comment>
<organism evidence="7 8">
    <name type="scientific">Halalkalibacter suaedae</name>
    <dbReference type="NCBI Taxonomy" id="2822140"/>
    <lineage>
        <taxon>Bacteria</taxon>
        <taxon>Bacillati</taxon>
        <taxon>Bacillota</taxon>
        <taxon>Bacilli</taxon>
        <taxon>Bacillales</taxon>
        <taxon>Bacillaceae</taxon>
        <taxon>Halalkalibacter</taxon>
    </lineage>
</organism>
<comment type="caution">
    <text evidence="7">The sequence shown here is derived from an EMBL/GenBank/DDBJ whole genome shotgun (WGS) entry which is preliminary data.</text>
</comment>
<feature type="domain" description="ABC transmembrane type-2" evidence="6">
    <location>
        <begin position="20"/>
        <end position="289"/>
    </location>
</feature>
<dbReference type="InterPro" id="IPR051784">
    <property type="entry name" value="Nod_factor_ABC_transporter"/>
</dbReference>
<keyword evidence="2 5" id="KW-0812">Transmembrane</keyword>